<dbReference type="Pfam" id="PF03626">
    <property type="entry name" value="COX4_pro"/>
    <property type="match status" value="1"/>
</dbReference>
<dbReference type="OrthoDB" id="3830758at2"/>
<protein>
    <recommendedName>
        <fullName evidence="9">Prokaryotic cytochrome C oxidase subunit IV family protein</fullName>
    </recommendedName>
</protein>
<dbReference type="GO" id="GO:0005886">
    <property type="term" value="C:plasma membrane"/>
    <property type="evidence" value="ECO:0007669"/>
    <property type="project" value="UniProtKB-SubCell"/>
</dbReference>
<feature type="transmembrane region" description="Helical" evidence="6">
    <location>
        <begin position="18"/>
        <end position="35"/>
    </location>
</feature>
<evidence type="ECO:0000256" key="5">
    <source>
        <dbReference type="ARBA" id="ARBA00023136"/>
    </source>
</evidence>
<evidence type="ECO:0000256" key="3">
    <source>
        <dbReference type="ARBA" id="ARBA00022692"/>
    </source>
</evidence>
<evidence type="ECO:0000256" key="2">
    <source>
        <dbReference type="ARBA" id="ARBA00022475"/>
    </source>
</evidence>
<feature type="transmembrane region" description="Helical" evidence="6">
    <location>
        <begin position="79"/>
        <end position="96"/>
    </location>
</feature>
<keyword evidence="3 6" id="KW-0812">Transmembrane</keyword>
<dbReference type="EMBL" id="VIGV01000001">
    <property type="protein sequence ID" value="TWS26445.1"/>
    <property type="molecule type" value="Genomic_DNA"/>
</dbReference>
<evidence type="ECO:0000256" key="1">
    <source>
        <dbReference type="ARBA" id="ARBA00004651"/>
    </source>
</evidence>
<dbReference type="RefSeq" id="WP_146431382.1">
    <property type="nucleotide sequence ID" value="NZ_VIGV01000001.1"/>
</dbReference>
<keyword evidence="4 6" id="KW-1133">Transmembrane helix</keyword>
<reference evidence="7 8" key="1">
    <citation type="submission" date="2019-06" db="EMBL/GenBank/DDBJ databases">
        <authorList>
            <person name="Teng J.L.L."/>
            <person name="Lee H.H."/>
            <person name="Lau S.K.P."/>
            <person name="Woo P.C.Y."/>
        </authorList>
    </citation>
    <scope>NUCLEOTIDE SEQUENCE [LARGE SCALE GENOMIC DNA]</scope>
    <source>
        <strain evidence="7 8">HKU70</strain>
    </source>
</reference>
<dbReference type="InterPro" id="IPR005171">
    <property type="entry name" value="Cyt_c_oxidase_su4_prok"/>
</dbReference>
<dbReference type="AlphaFoldDB" id="A0A5C5RW73"/>
<keyword evidence="2" id="KW-1003">Cell membrane</keyword>
<evidence type="ECO:0000313" key="8">
    <source>
        <dbReference type="Proteomes" id="UP000319792"/>
    </source>
</evidence>
<reference evidence="7 8" key="2">
    <citation type="submission" date="2019-08" db="EMBL/GenBank/DDBJ databases">
        <title>Tsukamurella conjunctivitidis sp. nov., Tsukamurella assacharolytica sp. nov. and Tsukamurella sputae sp. nov. isolated from patients with conjunctivitis, bacteraemia (lymphoma) and respiratory infection (sputum) in Hong Kong.</title>
        <authorList>
            <person name="Fok K.M.N."/>
            <person name="Fong J.Y.H."/>
        </authorList>
    </citation>
    <scope>NUCLEOTIDE SEQUENCE [LARGE SCALE GENOMIC DNA]</scope>
    <source>
        <strain evidence="7 8">HKU70</strain>
    </source>
</reference>
<evidence type="ECO:0000256" key="6">
    <source>
        <dbReference type="SAM" id="Phobius"/>
    </source>
</evidence>
<keyword evidence="5 6" id="KW-0472">Membrane</keyword>
<accession>A0A5C5RW73</accession>
<keyword evidence="8" id="KW-1185">Reference proteome</keyword>
<organism evidence="7 8">
    <name type="scientific">Tsukamurella sputi</name>
    <dbReference type="NCBI Taxonomy" id="2591848"/>
    <lineage>
        <taxon>Bacteria</taxon>
        <taxon>Bacillati</taxon>
        <taxon>Actinomycetota</taxon>
        <taxon>Actinomycetes</taxon>
        <taxon>Mycobacteriales</taxon>
        <taxon>Tsukamurellaceae</taxon>
        <taxon>Tsukamurella</taxon>
    </lineage>
</organism>
<evidence type="ECO:0008006" key="9">
    <source>
        <dbReference type="Google" id="ProtNLM"/>
    </source>
</evidence>
<gene>
    <name evidence="7" type="ORF">FK268_04225</name>
</gene>
<feature type="transmembrane region" description="Helical" evidence="6">
    <location>
        <begin position="47"/>
        <end position="67"/>
    </location>
</feature>
<comment type="caution">
    <text evidence="7">The sequence shown here is derived from an EMBL/GenBank/DDBJ whole genome shotgun (WGS) entry which is preliminary data.</text>
</comment>
<comment type="subcellular location">
    <subcellularLocation>
        <location evidence="1">Cell membrane</location>
        <topology evidence="1">Multi-pass membrane protein</topology>
    </subcellularLocation>
</comment>
<name>A0A5C5RW73_9ACTN</name>
<evidence type="ECO:0000313" key="7">
    <source>
        <dbReference type="EMBL" id="TWS26445.1"/>
    </source>
</evidence>
<proteinExistence type="predicted"/>
<sequence length="97" mass="10516">MTATAATVHQAPLIRQPYFWVWLGLIAVTGVSYWLGSGHGMASPEAANAVILVVAFVKVRFIGIHFMDLKDAPWALRSIFEAFCVIVCAALIAILTV</sequence>
<evidence type="ECO:0000256" key="4">
    <source>
        <dbReference type="ARBA" id="ARBA00022989"/>
    </source>
</evidence>
<dbReference type="Proteomes" id="UP000319792">
    <property type="component" value="Unassembled WGS sequence"/>
</dbReference>